<dbReference type="InterPro" id="IPR050789">
    <property type="entry name" value="Diverse_Enzym_Activities"/>
</dbReference>
<accession>A0ABX5SN38</accession>
<dbReference type="EMBL" id="CP038266">
    <property type="protein sequence ID" value="QBR87548.1"/>
    <property type="molecule type" value="Genomic_DNA"/>
</dbReference>
<dbReference type="Proteomes" id="UP000295748">
    <property type="component" value="Chromosome"/>
</dbReference>
<evidence type="ECO:0000259" key="1">
    <source>
        <dbReference type="Pfam" id="PF00144"/>
    </source>
</evidence>
<gene>
    <name evidence="2" type="ORF">E4K62_01865</name>
</gene>
<dbReference type="GO" id="GO:0016787">
    <property type="term" value="F:hydrolase activity"/>
    <property type="evidence" value="ECO:0007669"/>
    <property type="project" value="UniProtKB-KW"/>
</dbReference>
<protein>
    <submittedName>
        <fullName evidence="2">Class A beta-lactamase-related serine hydrolase</fullName>
    </submittedName>
</protein>
<keyword evidence="3" id="KW-1185">Reference proteome</keyword>
<sequence length="357" mass="39078">MSSIRSSGDLSRRLDRLAGRYARRPAVGGLSLAVAHPPTGFAWSWTADRPYFVASITKLFTAALIMQLRAEGRLTLETRAIDILGPATMRGLAVIDGADRSAKVTVGQLLAHTSGIPDYFELRGADGTSVAERMLIRDEFWEFDALLQRARELPAPFAPGSPGRAHYSDTNYQLLGRLIELRTGSSFEHLVRTRIIDPLGLSATWLFTRDTLDRYDAVASVRHGRRHLWIPRTMASFAPDGGIVSTAEDQVEFLRAFLSGGLFPARYLAEMTAQWNSALGGAVPLQHGVGVMRFSLPRWQSFPLHVPDMIGHAGAFGSVLFADPESGLLIAGTVNQMRPRRLPYPLLARIAASVTAT</sequence>
<dbReference type="PANTHER" id="PTHR43283">
    <property type="entry name" value="BETA-LACTAMASE-RELATED"/>
    <property type="match status" value="1"/>
</dbReference>
<dbReference type="InterPro" id="IPR001466">
    <property type="entry name" value="Beta-lactam-related"/>
</dbReference>
<dbReference type="Pfam" id="PF00144">
    <property type="entry name" value="Beta-lactamase"/>
    <property type="match status" value="1"/>
</dbReference>
<reference evidence="2 3" key="1">
    <citation type="submission" date="2019-03" db="EMBL/GenBank/DDBJ databases">
        <authorList>
            <person name="Dong K."/>
        </authorList>
    </citation>
    <scope>NUCLEOTIDE SEQUENCE [LARGE SCALE GENOMIC DNA]</scope>
    <source>
        <strain evidence="3">dk512</strain>
    </source>
</reference>
<proteinExistence type="predicted"/>
<dbReference type="InterPro" id="IPR012338">
    <property type="entry name" value="Beta-lactam/transpept-like"/>
</dbReference>
<name>A0ABX5SN38_9MICO</name>
<dbReference type="Gene3D" id="3.40.710.10">
    <property type="entry name" value="DD-peptidase/beta-lactamase superfamily"/>
    <property type="match status" value="1"/>
</dbReference>
<evidence type="ECO:0000313" key="3">
    <source>
        <dbReference type="Proteomes" id="UP000295748"/>
    </source>
</evidence>
<evidence type="ECO:0000313" key="2">
    <source>
        <dbReference type="EMBL" id="QBR87548.1"/>
    </source>
</evidence>
<dbReference type="RefSeq" id="WP_135063018.1">
    <property type="nucleotide sequence ID" value="NZ_CP038266.1"/>
</dbReference>
<dbReference type="PANTHER" id="PTHR43283:SF3">
    <property type="entry name" value="BETA-LACTAMASE FAMILY PROTEIN (AFU_ORTHOLOGUE AFUA_5G07500)"/>
    <property type="match status" value="1"/>
</dbReference>
<organism evidence="2 3">
    <name type="scientific">Microbacterium wangchenii</name>
    <dbReference type="NCBI Taxonomy" id="2541726"/>
    <lineage>
        <taxon>Bacteria</taxon>
        <taxon>Bacillati</taxon>
        <taxon>Actinomycetota</taxon>
        <taxon>Actinomycetes</taxon>
        <taxon>Micrococcales</taxon>
        <taxon>Microbacteriaceae</taxon>
        <taxon>Microbacterium</taxon>
    </lineage>
</organism>
<keyword evidence="2" id="KW-0378">Hydrolase</keyword>
<dbReference type="SUPFAM" id="SSF56601">
    <property type="entry name" value="beta-lactamase/transpeptidase-like"/>
    <property type="match status" value="1"/>
</dbReference>
<feature type="domain" description="Beta-lactamase-related" evidence="1">
    <location>
        <begin position="20"/>
        <end position="339"/>
    </location>
</feature>